<dbReference type="RefSeq" id="WP_338751103.1">
    <property type="nucleotide sequence ID" value="NZ_CP147404.1"/>
</dbReference>
<gene>
    <name evidence="1" type="ORF">WDJ61_14990</name>
</gene>
<accession>A0ABZ2N5C9</accession>
<name>A0ABZ2N5C9_9BACI</name>
<proteinExistence type="predicted"/>
<keyword evidence="2" id="KW-1185">Reference proteome</keyword>
<evidence type="ECO:0000313" key="1">
    <source>
        <dbReference type="EMBL" id="WXB92520.1"/>
    </source>
</evidence>
<dbReference type="Proteomes" id="UP001387364">
    <property type="component" value="Chromosome"/>
</dbReference>
<sequence length="204" mass="24718">MEHKKYFLSEISEIKKIEKNIEEMVFMARETPEQVFKQPYEFYLFNHWDWMMSKEGWESLQHLLKSSNDEAAVVAVLNPHPFEDHFKKYKHSNWARIPAYFTSEQYKDIVNYGPDEDEIESICQYSRSVIWVSPSQDWIIYGDWEWEICIFACRSSQLADSMKLKDWITVEDTLLKDWLSMVIINNKVSKRIWSEFQNNYKWNI</sequence>
<protein>
    <submittedName>
        <fullName evidence="1">Uncharacterized protein</fullName>
    </submittedName>
</protein>
<evidence type="ECO:0000313" key="2">
    <source>
        <dbReference type="Proteomes" id="UP001387364"/>
    </source>
</evidence>
<reference evidence="1 2" key="1">
    <citation type="submission" date="2024-02" db="EMBL/GenBank/DDBJ databases">
        <title>Seven novel Bacillus-like species.</title>
        <authorList>
            <person name="Liu G."/>
        </authorList>
    </citation>
    <scope>NUCLEOTIDE SEQUENCE [LARGE SCALE GENOMIC DNA]</scope>
    <source>
        <strain evidence="1 2">FJAT-52991</strain>
    </source>
</reference>
<organism evidence="1 2">
    <name type="scientific">Bacillus kandeliae</name>
    <dbReference type="NCBI Taxonomy" id="3129297"/>
    <lineage>
        <taxon>Bacteria</taxon>
        <taxon>Bacillati</taxon>
        <taxon>Bacillota</taxon>
        <taxon>Bacilli</taxon>
        <taxon>Bacillales</taxon>
        <taxon>Bacillaceae</taxon>
        <taxon>Bacillus</taxon>
    </lineage>
</organism>
<dbReference type="EMBL" id="CP147404">
    <property type="protein sequence ID" value="WXB92520.1"/>
    <property type="molecule type" value="Genomic_DNA"/>
</dbReference>